<accession>A0A805YZW9</accession>
<dbReference type="Pfam" id="PF20434">
    <property type="entry name" value="BD-FAE"/>
    <property type="match status" value="1"/>
</dbReference>
<reference evidence="3 4" key="1">
    <citation type="journal article" date="2006" name="Proc. Natl. Acad. Sci. U.S.A.">
        <title>Comparative genomics of the lactic acid bacteria.</title>
        <authorList>
            <person name="Makarova K."/>
            <person name="Slesarev A."/>
            <person name="Wolf Y."/>
            <person name="Sorokin A."/>
            <person name="Mirkin B."/>
            <person name="Koonin E."/>
            <person name="Pavlov A."/>
            <person name="Pavlova N."/>
            <person name="Karamychev V."/>
            <person name="Polouchine N."/>
            <person name="Shakhova V."/>
            <person name="Grigoriev I."/>
            <person name="Lou Y."/>
            <person name="Rohksar D."/>
            <person name="Lucas S."/>
            <person name="Huang K."/>
            <person name="Goodstein D.M."/>
            <person name="Hawkins T."/>
            <person name="Plengvidhya V."/>
            <person name="Welker D."/>
            <person name="Hughes J."/>
            <person name="Goh Y."/>
            <person name="Benson A."/>
            <person name="Baldwin K."/>
            <person name="Lee J.H."/>
            <person name="Diaz-Muniz I."/>
            <person name="Dosti B."/>
            <person name="Smeianov V."/>
            <person name="Wechter W."/>
            <person name="Barabote R."/>
            <person name="Lorca G."/>
            <person name="Altermann E."/>
            <person name="Barrangou R."/>
            <person name="Ganesan B."/>
            <person name="Xie Y."/>
            <person name="Rawsthorne H."/>
            <person name="Tamir D."/>
            <person name="Parker C."/>
            <person name="Breidt F."/>
            <person name="Broadbent J."/>
            <person name="Hutkins R."/>
            <person name="O'Sullivan D."/>
            <person name="Steele J."/>
            <person name="Unlu G."/>
            <person name="Saier M."/>
            <person name="Klaenhammer T."/>
            <person name="Richardson P."/>
            <person name="Kozyavkin S."/>
            <person name="Weimer B."/>
            <person name="Mills D."/>
        </authorList>
    </citation>
    <scope>NUCLEOTIDE SEQUENCE [LARGE SCALE GENOMIC DNA]</scope>
    <source>
        <strain evidence="4">ATCC 33323 / DSM 20243 / BCRC 14619 / CIP 102991 / JCM 1131 / KCTC 3163 / NCIMB 11718 / NCTC 13722 / AM63</strain>
    </source>
</reference>
<dbReference type="PANTHER" id="PTHR48081">
    <property type="entry name" value="AB HYDROLASE SUPERFAMILY PROTEIN C4A8.06C"/>
    <property type="match status" value="1"/>
</dbReference>
<evidence type="ECO:0000256" key="1">
    <source>
        <dbReference type="ARBA" id="ARBA00022801"/>
    </source>
</evidence>
<evidence type="ECO:0000313" key="3">
    <source>
        <dbReference type="EMBL" id="ABJ60124.1"/>
    </source>
</evidence>
<dbReference type="InterPro" id="IPR050300">
    <property type="entry name" value="GDXG_lipolytic_enzyme"/>
</dbReference>
<dbReference type="SUPFAM" id="SSF53474">
    <property type="entry name" value="alpha/beta-Hydrolases"/>
    <property type="match status" value="1"/>
</dbReference>
<evidence type="ECO:0000259" key="2">
    <source>
        <dbReference type="Pfam" id="PF20434"/>
    </source>
</evidence>
<feature type="domain" description="BD-FAE-like" evidence="2">
    <location>
        <begin position="74"/>
        <end position="181"/>
    </location>
</feature>
<dbReference type="GO" id="GO:0016787">
    <property type="term" value="F:hydrolase activity"/>
    <property type="evidence" value="ECO:0007669"/>
    <property type="project" value="UniProtKB-KW"/>
</dbReference>
<name>A0A805YZW9_LACGA</name>
<gene>
    <name evidence="3" type="ordered locus">LGAS_0733</name>
</gene>
<dbReference type="InterPro" id="IPR029058">
    <property type="entry name" value="AB_hydrolase_fold"/>
</dbReference>
<protein>
    <submittedName>
        <fullName evidence="3">Esterase/lipase</fullName>
    </submittedName>
</protein>
<dbReference type="EMBL" id="CP000413">
    <property type="protein sequence ID" value="ABJ60124.1"/>
    <property type="molecule type" value="Genomic_DNA"/>
</dbReference>
<dbReference type="Gene3D" id="3.40.50.1820">
    <property type="entry name" value="alpha/beta hydrolase"/>
    <property type="match status" value="1"/>
</dbReference>
<proteinExistence type="predicted"/>
<dbReference type="AlphaFoldDB" id="A0A805YZW9"/>
<dbReference type="InterPro" id="IPR049492">
    <property type="entry name" value="BD-FAE-like_dom"/>
</dbReference>
<evidence type="ECO:0000313" key="4">
    <source>
        <dbReference type="Proteomes" id="UP000000664"/>
    </source>
</evidence>
<organism evidence="3 4">
    <name type="scientific">Lactobacillus gasseri (strain ATCC 33323 / DSM 20243 / BCRC 14619 / CIP 102991 / JCM 1131 / KCTC 3163 / NCIMB 11718 / NCTC 13722 / AM63)</name>
    <dbReference type="NCBI Taxonomy" id="324831"/>
    <lineage>
        <taxon>Bacteria</taxon>
        <taxon>Bacillati</taxon>
        <taxon>Bacillota</taxon>
        <taxon>Bacilli</taxon>
        <taxon>Lactobacillales</taxon>
        <taxon>Lactobacillaceae</taxon>
        <taxon>Lactobacillus</taxon>
    </lineage>
</organism>
<dbReference type="Proteomes" id="UP000000664">
    <property type="component" value="Chromosome"/>
</dbReference>
<dbReference type="KEGG" id="lga:LGAS_0733"/>
<keyword evidence="1" id="KW-0378">Hydrolase</keyword>
<sequence>MAYFLDPFLVIMKANSMREGNIMKEQKILNAVKEMRISWKENDDKRDSGLPHDIPEVTRVDDLQYGEDPKWNLLDLYLPKNVKGKIPVIINIHGGGWVYGTKETYQFYGLGMAKRGFAFVNPNYKLGPEVKFPKELDQVNEYIHWVADHADEYNLDKNNVFLIGDSAGGQMAEQYTAILTNPKYREKFGYTLTDLKFRAVALNSPATFIKDPGMIGNGTLAYFDPEVMKSAKNQDLIDVEKYITEDFLPTFISTANEDFIHDCAVRLDGFLRAKGIEVIQKSWGDEKHPEPHVFLINQKDELAKEANDEEAEFFRKHLVKD</sequence>